<dbReference type="InterPro" id="IPR003593">
    <property type="entry name" value="AAA+_ATPase"/>
</dbReference>
<keyword evidence="4" id="KW-0547">Nucleotide-binding</keyword>
<keyword evidence="3" id="KW-1003">Cell membrane</keyword>
<keyword evidence="3" id="KW-0472">Membrane</keyword>
<evidence type="ECO:0000256" key="4">
    <source>
        <dbReference type="ARBA" id="ARBA00022741"/>
    </source>
</evidence>
<evidence type="ECO:0000256" key="2">
    <source>
        <dbReference type="ARBA" id="ARBA00022448"/>
    </source>
</evidence>
<keyword evidence="7" id="KW-0378">Hydrolase</keyword>
<dbReference type="Gene3D" id="3.40.50.300">
    <property type="entry name" value="P-loop containing nucleotide triphosphate hydrolases"/>
    <property type="match status" value="1"/>
</dbReference>
<evidence type="ECO:0000259" key="6">
    <source>
        <dbReference type="PROSITE" id="PS50893"/>
    </source>
</evidence>
<feature type="domain" description="ABC transporter" evidence="6">
    <location>
        <begin position="20"/>
        <end position="247"/>
    </location>
</feature>
<comment type="similarity">
    <text evidence="1">Belongs to the ABC transporter superfamily.</text>
</comment>
<dbReference type="InterPro" id="IPR027417">
    <property type="entry name" value="P-loop_NTPase"/>
</dbReference>
<protein>
    <submittedName>
        <fullName evidence="7">Zinc transport system ATP-binding protein troB</fullName>
        <ecNumber evidence="7">3.6.3.35</ecNumber>
    </submittedName>
</protein>
<keyword evidence="2" id="KW-0813">Transport</keyword>
<evidence type="ECO:0000256" key="5">
    <source>
        <dbReference type="ARBA" id="ARBA00022840"/>
    </source>
</evidence>
<dbReference type="GO" id="GO:0005524">
    <property type="term" value="F:ATP binding"/>
    <property type="evidence" value="ECO:0007669"/>
    <property type="project" value="UniProtKB-KW"/>
</dbReference>
<evidence type="ECO:0000256" key="1">
    <source>
        <dbReference type="ARBA" id="ARBA00005417"/>
    </source>
</evidence>
<dbReference type="PANTHER" id="PTHR42734">
    <property type="entry name" value="METAL TRANSPORT SYSTEM ATP-BINDING PROTEIN TM_0124-RELATED"/>
    <property type="match status" value="1"/>
</dbReference>
<evidence type="ECO:0000313" key="7">
    <source>
        <dbReference type="EMBL" id="CBA33743.1"/>
    </source>
</evidence>
<dbReference type="GO" id="GO:0016887">
    <property type="term" value="F:ATP hydrolysis activity"/>
    <property type="evidence" value="ECO:0007669"/>
    <property type="project" value="InterPro"/>
</dbReference>
<keyword evidence="5 7" id="KW-0067">ATP-binding</keyword>
<dbReference type="Pfam" id="PF00005">
    <property type="entry name" value="ABC_tran"/>
    <property type="match status" value="1"/>
</dbReference>
<dbReference type="InterPro" id="IPR003439">
    <property type="entry name" value="ABC_transporter-like_ATP-bd"/>
</dbReference>
<sequence>MVGEPGSSATMTTLVPSAAVTLHNLTVSYRRHPALHHVSGHFARGSLTAVIGPNGAGKSTLLKSLAGLVQPDPHGHISPAPGQRLAYLPQHSELDRSFPLDVRDCVLMGLWAQTGAFGSATAAMLARVDAALEAVGLQGFERRPVGTLSSGQLQRALFARLLVQDADLILLDEPFNAVDSKTTAGLLTLVQQWHRQGRTVIAVLHDDAQVREHFPQTLLLARECIAWGATAEVLTEANLQRARAMAEAWDETAAICDIDGEVNGLDFDTLLARRLAATPTTV</sequence>
<dbReference type="SMART" id="SM00382">
    <property type="entry name" value="AAA"/>
    <property type="match status" value="1"/>
</dbReference>
<dbReference type="InterPro" id="IPR047748">
    <property type="entry name" value="AztA-like"/>
</dbReference>
<accession>C9YH08</accession>
<dbReference type="NCBIfam" id="NF040873">
    <property type="entry name" value="AztA"/>
    <property type="match status" value="1"/>
</dbReference>
<dbReference type="PROSITE" id="PS50893">
    <property type="entry name" value="ABC_TRANSPORTER_2"/>
    <property type="match status" value="1"/>
</dbReference>
<dbReference type="SUPFAM" id="SSF52540">
    <property type="entry name" value="P-loop containing nucleoside triphosphate hydrolases"/>
    <property type="match status" value="1"/>
</dbReference>
<dbReference type="EMBL" id="FN543108">
    <property type="protein sequence ID" value="CBA33743.1"/>
    <property type="molecule type" value="Genomic_DNA"/>
</dbReference>
<dbReference type="InterPro" id="IPR017871">
    <property type="entry name" value="ABC_transporter-like_CS"/>
</dbReference>
<dbReference type="AlphaFoldDB" id="C9YH08"/>
<organism evidence="7">
    <name type="scientific">Curvibacter symbiont subsp. Hydra magnipapillata</name>
    <dbReference type="NCBI Taxonomy" id="667019"/>
    <lineage>
        <taxon>Bacteria</taxon>
        <taxon>Pseudomonadati</taxon>
        <taxon>Pseudomonadota</taxon>
        <taxon>Betaproteobacteria</taxon>
        <taxon>Burkholderiales</taxon>
        <taxon>Comamonadaceae</taxon>
        <taxon>Curvibacter</taxon>
    </lineage>
</organism>
<gene>
    <name evidence="7" type="primary">troB</name>
    <name evidence="7" type="ORF">Csp_B20580</name>
</gene>
<name>C9YH08_CURXX</name>
<dbReference type="CDD" id="cd03235">
    <property type="entry name" value="ABC_Metallic_Cations"/>
    <property type="match status" value="1"/>
</dbReference>
<evidence type="ECO:0000256" key="3">
    <source>
        <dbReference type="ARBA" id="ARBA00022475"/>
    </source>
</evidence>
<reference evidence="7" key="1">
    <citation type="journal article" date="2010" name="Nature">
        <title>The Dynamic genome of Hydra.</title>
        <authorList>
            <person name="Chapman J.A."/>
            <person name="Kirkness E.F."/>
            <person name="Simakov O."/>
            <person name="Hampson S.E."/>
            <person name="Mitros T."/>
            <person name="Weinmaier T."/>
            <person name="Rattei T."/>
            <person name="Balasubramanian P.G."/>
            <person name="Borman J."/>
            <person name="Busam D."/>
            <person name="Disbennett K."/>
            <person name="Pfannkoch C."/>
            <person name="Sumin N."/>
            <person name="Sutton G."/>
            <person name="Viswanathan L."/>
            <person name="Walenz B."/>
            <person name="Goodstein D.M."/>
            <person name="Hellsten U."/>
            <person name="Kawashima T."/>
            <person name="Prochnik S.E."/>
            <person name="Putnam N.H."/>
            <person name="Shu S."/>
            <person name="Blumberg B."/>
            <person name="Dana C.E."/>
            <person name="Gee L."/>
            <person name="Kibler D.F."/>
            <person name="Law L."/>
            <person name="Lindgens D."/>
            <person name="Martinez D.E."/>
            <person name="Peng J."/>
            <person name="Wigge P.A."/>
            <person name="Bertulat B."/>
            <person name="Guder C."/>
            <person name="Nakamura Y."/>
            <person name="Ozbek S."/>
            <person name="Watanabe H."/>
            <person name="Khalturin K."/>
            <person name="Hemmrich G."/>
            <person name="Franke A."/>
            <person name="Augustin R."/>
            <person name="Fraune S."/>
            <person name="Hayakawa E."/>
            <person name="Hayakawa S."/>
            <person name="Hirose M."/>
            <person name="Hwang J."/>
            <person name="Ikeo K."/>
            <person name="Nishimiya-Fujisawa C."/>
            <person name="Ogura A."/>
            <person name="Takahashi T."/>
            <person name="Steinmetz P.R."/>
            <person name="Zhang X."/>
            <person name="Aufschnaiter R."/>
            <person name="Eder M.K."/>
            <person name="Gorny A.K."/>
            <person name="Salvenmoser W."/>
            <person name="Heimberg A.M."/>
            <person name="Wheeler B.M."/>
            <person name="Peterson K.J."/>
            <person name="Boettger A."/>
            <person name="Tischler P."/>
            <person name="Wolf A."/>
            <person name="Gojobori T."/>
            <person name="Remington K.A."/>
            <person name="Strausberg R.L."/>
            <person name="Venter J."/>
            <person name="Technau U."/>
            <person name="Hobmayer B."/>
            <person name="Bosch T.C."/>
            <person name="Holstein T.W."/>
            <person name="Fujisawa T."/>
            <person name="Bode H.R."/>
            <person name="David C.N."/>
            <person name="Rokhsar D.S."/>
            <person name="Steele R.E."/>
        </authorList>
    </citation>
    <scope>NUCLEOTIDE SEQUENCE</scope>
</reference>
<proteinExistence type="inferred from homology"/>
<dbReference type="InterPro" id="IPR050153">
    <property type="entry name" value="Metal_Ion_Import_ABC"/>
</dbReference>
<dbReference type="PROSITE" id="PS00211">
    <property type="entry name" value="ABC_TRANSPORTER_1"/>
    <property type="match status" value="1"/>
</dbReference>
<dbReference type="EC" id="3.6.3.35" evidence="7"/>
<dbReference type="PANTHER" id="PTHR42734:SF5">
    <property type="entry name" value="IRON TRANSPORT SYSTEM ATP-BINDING PROTEIN HI_0361-RELATED"/>
    <property type="match status" value="1"/>
</dbReference>